<evidence type="ECO:0000256" key="2">
    <source>
        <dbReference type="SAM" id="Phobius"/>
    </source>
</evidence>
<sequence length="269" mass="30075">MILYYIVILLIVINYFIKRVKMKKILTLIMIISSMLIVSCGNSAKTTETENKKIYVGIDVDFPPFGYLDSDGKIGGFDYDIMSEVAKLSGLNVEFTHMQFKGLLPALQAKKIDAIIAGMTVTEERKQFVNFSEPYYVSSQVMLVHKDDDTIKTFDDLAGKNIGVVIGTTGDTIMTENKEVNNEKFDTGAAAVLALKEKKIAAIVFDKEPCKNFAKYNDDIKLIESDAIVENYAIALRKEDTALLEKINAGLSQVMTNGTYEKLIEKNFQ</sequence>
<dbReference type="CDD" id="cd13624">
    <property type="entry name" value="PBP2_Arg_Lys_His"/>
    <property type="match status" value="1"/>
</dbReference>
<evidence type="ECO:0000313" key="5">
    <source>
        <dbReference type="Proteomes" id="UP000001803"/>
    </source>
</evidence>
<dbReference type="PANTHER" id="PTHR35936:SF17">
    <property type="entry name" value="ARGININE-BINDING EXTRACELLULAR PROTEIN ARTP"/>
    <property type="match status" value="1"/>
</dbReference>
<dbReference type="Proteomes" id="UP000001803">
    <property type="component" value="Chromosome"/>
</dbReference>
<dbReference type="KEGG" id="bhy:BHWA1_02566"/>
<evidence type="ECO:0000313" key="4">
    <source>
        <dbReference type="EMBL" id="ACN85019.1"/>
    </source>
</evidence>
<dbReference type="SUPFAM" id="SSF53850">
    <property type="entry name" value="Periplasmic binding protein-like II"/>
    <property type="match status" value="1"/>
</dbReference>
<keyword evidence="5" id="KW-1185">Reference proteome</keyword>
<dbReference type="SMART" id="SM00062">
    <property type="entry name" value="PBPb"/>
    <property type="match status" value="1"/>
</dbReference>
<name>A0A3B6VB46_BRAHW</name>
<feature type="domain" description="Solute-binding protein family 3/N-terminal" evidence="3">
    <location>
        <begin position="53"/>
        <end position="268"/>
    </location>
</feature>
<keyword evidence="1" id="KW-0732">Signal</keyword>
<reference evidence="4 5" key="1">
    <citation type="journal article" date="2009" name="PLoS ONE">
        <title>Genome sequence of the pathogenic intestinal spirochete Brachyspira hyodysenteriae reveals adaptations to its lifestyle in the porcine large intestine.</title>
        <authorList>
            <person name="Bellgard M.I."/>
            <person name="Wanchanthuek P."/>
            <person name="La T."/>
            <person name="Ryan K."/>
            <person name="Moolhuijzen P."/>
            <person name="Albertyn Z."/>
            <person name="Shaban B."/>
            <person name="Motro Y."/>
            <person name="Dunn D.S."/>
            <person name="Schibeci D."/>
            <person name="Hunter A."/>
            <person name="Barrero R."/>
            <person name="Phillips N.D."/>
            <person name="Hampson D.J."/>
        </authorList>
    </citation>
    <scope>NUCLEOTIDE SEQUENCE [LARGE SCALE GENOMIC DNA]</scope>
    <source>
        <strain evidence="5">ATCC 49526 / WA1</strain>
    </source>
</reference>
<dbReference type="AlphaFoldDB" id="A0A3B6VB46"/>
<dbReference type="PANTHER" id="PTHR35936">
    <property type="entry name" value="MEMBRANE-BOUND LYTIC MUREIN TRANSGLYCOSYLASE F"/>
    <property type="match status" value="1"/>
</dbReference>
<gene>
    <name evidence="4" type="ordered locus">BHWA1_02566</name>
</gene>
<dbReference type="Pfam" id="PF00497">
    <property type="entry name" value="SBP_bac_3"/>
    <property type="match status" value="1"/>
</dbReference>
<dbReference type="STRING" id="565034.BHWA1_02566"/>
<dbReference type="InterPro" id="IPR001638">
    <property type="entry name" value="Solute-binding_3/MltF_N"/>
</dbReference>
<evidence type="ECO:0000256" key="1">
    <source>
        <dbReference type="ARBA" id="ARBA00022729"/>
    </source>
</evidence>
<keyword evidence="2" id="KW-0472">Membrane</keyword>
<evidence type="ECO:0000259" key="3">
    <source>
        <dbReference type="SMART" id="SM00062"/>
    </source>
</evidence>
<proteinExistence type="predicted"/>
<keyword evidence="2" id="KW-0812">Transmembrane</keyword>
<accession>A0A3B6VB46</accession>
<keyword evidence="2" id="KW-1133">Transmembrane helix</keyword>
<feature type="transmembrane region" description="Helical" evidence="2">
    <location>
        <begin position="25"/>
        <end position="44"/>
    </location>
</feature>
<dbReference type="Gene3D" id="3.40.190.10">
    <property type="entry name" value="Periplasmic binding protein-like II"/>
    <property type="match status" value="2"/>
</dbReference>
<organism evidence="4 5">
    <name type="scientific">Brachyspira hyodysenteriae (strain ATCC 49526 / WA1)</name>
    <dbReference type="NCBI Taxonomy" id="565034"/>
    <lineage>
        <taxon>Bacteria</taxon>
        <taxon>Pseudomonadati</taxon>
        <taxon>Spirochaetota</taxon>
        <taxon>Spirochaetia</taxon>
        <taxon>Brachyspirales</taxon>
        <taxon>Brachyspiraceae</taxon>
        <taxon>Brachyspira</taxon>
    </lineage>
</organism>
<dbReference type="EMBL" id="CP001357">
    <property type="protein sequence ID" value="ACN85019.1"/>
    <property type="molecule type" value="Genomic_DNA"/>
</dbReference>
<protein>
    <submittedName>
        <fullName evidence="4">Extracellular solute-binding protein, family 3</fullName>
    </submittedName>
</protein>